<dbReference type="PANTHER" id="PTHR33155:SF3">
    <property type="entry name" value="PROTEIN FAF-LIKE, CHLOROPLASTIC"/>
    <property type="match status" value="1"/>
</dbReference>
<evidence type="ECO:0000256" key="1">
    <source>
        <dbReference type="ARBA" id="ARBA00008690"/>
    </source>
</evidence>
<gene>
    <name evidence="4" type="ORF">MKW98_021559</name>
</gene>
<evidence type="ECO:0000313" key="5">
    <source>
        <dbReference type="Proteomes" id="UP001202328"/>
    </source>
</evidence>
<reference evidence="4" key="1">
    <citation type="submission" date="2022-04" db="EMBL/GenBank/DDBJ databases">
        <title>A functionally conserved STORR gene fusion in Papaver species that diverged 16.8 million years ago.</title>
        <authorList>
            <person name="Catania T."/>
        </authorList>
    </citation>
    <scope>NUCLEOTIDE SEQUENCE</scope>
    <source>
        <strain evidence="4">S-188037</strain>
    </source>
</reference>
<keyword evidence="5" id="KW-1185">Reference proteome</keyword>
<comment type="caution">
    <text evidence="4">The sequence shown here is derived from an EMBL/GenBank/DDBJ whole genome shotgun (WGS) entry which is preliminary data.</text>
</comment>
<name>A0AAD4XTZ1_9MAGN</name>
<dbReference type="Proteomes" id="UP001202328">
    <property type="component" value="Unassembled WGS sequence"/>
</dbReference>
<dbReference type="EMBL" id="JAJJMB010003208">
    <property type="protein sequence ID" value="KAI3948953.1"/>
    <property type="molecule type" value="Genomic_DNA"/>
</dbReference>
<evidence type="ECO:0000259" key="3">
    <source>
        <dbReference type="Pfam" id="PF11250"/>
    </source>
</evidence>
<dbReference type="InterPro" id="IPR021410">
    <property type="entry name" value="FAF"/>
</dbReference>
<feature type="domain" description="FAF" evidence="3">
    <location>
        <begin position="170"/>
        <end position="224"/>
    </location>
</feature>
<organism evidence="4 5">
    <name type="scientific">Papaver atlanticum</name>
    <dbReference type="NCBI Taxonomy" id="357466"/>
    <lineage>
        <taxon>Eukaryota</taxon>
        <taxon>Viridiplantae</taxon>
        <taxon>Streptophyta</taxon>
        <taxon>Embryophyta</taxon>
        <taxon>Tracheophyta</taxon>
        <taxon>Spermatophyta</taxon>
        <taxon>Magnoliopsida</taxon>
        <taxon>Ranunculales</taxon>
        <taxon>Papaveraceae</taxon>
        <taxon>Papaveroideae</taxon>
        <taxon>Papaver</taxon>
    </lineage>
</organism>
<dbReference type="PANTHER" id="PTHR33155">
    <property type="entry name" value="FANTASTIC FOUR-LIKE PROTEIN (DUF3049)"/>
    <property type="match status" value="1"/>
</dbReference>
<accession>A0AAD4XTZ1</accession>
<dbReference type="InterPro" id="IPR046431">
    <property type="entry name" value="FAF_dom"/>
</dbReference>
<protein>
    <recommendedName>
        <fullName evidence="3">FAF domain-containing protein</fullName>
    </recommendedName>
</protein>
<dbReference type="AlphaFoldDB" id="A0AAD4XTZ1"/>
<evidence type="ECO:0000256" key="2">
    <source>
        <dbReference type="SAM" id="MobiDB-lite"/>
    </source>
</evidence>
<proteinExistence type="inferred from homology"/>
<comment type="similarity">
    <text evidence="1">Belongs to the fantastic four family.</text>
</comment>
<evidence type="ECO:0000313" key="4">
    <source>
        <dbReference type="EMBL" id="KAI3948953.1"/>
    </source>
</evidence>
<feature type="region of interest" description="Disordered" evidence="2">
    <location>
        <begin position="115"/>
        <end position="138"/>
    </location>
</feature>
<sequence length="501" mass="55823">MSGATTCVNQVSLSEQPFQGFVCETTTNSSATANSLRRTLSAVDMFSKIADDQDVERKNGLSQQQQQQPGGQLDIWSSILIQKQSSLPPPYVHPLVKSKSCLSIKSLEICTENLGSESGSDGYPHSDSSLSDTEEEEAIEQAASVEQKKEVVIMKYNNKSLLPPASVRRSFPPPLKSLSKPAGEGIQIKTLRKDGRLLLEAVSVPTSTNCFNAQRQDGRLVLKFATPIPEFKSESFDNEEDVLETDEEVKFECFHDDEIEQDEEEEPLIEKEEDKAIVLEMTSARVPKLPTGVINVHRSALMANKFTGPTNNRNNLTSCWQSSSNLKNKLEEMMNSPSTKLLPQSLRISPPTLAEAGTPRMSPSGFILEQQTAGASAAIEPSFNRCEYYWRKDTTSSVVPVSRIHHLLDQQSLPNTKNTYHNNNNSYNLVRSKNNYYVKNNNDNLFGKDSTTTKGANYKEEKQNGHGEKVVDQHLIIPSYCKLEPRRSVVFWEPPLCIATS</sequence>
<dbReference type="Pfam" id="PF11250">
    <property type="entry name" value="FAF"/>
    <property type="match status" value="1"/>
</dbReference>